<feature type="compositionally biased region" description="Acidic residues" evidence="1">
    <location>
        <begin position="386"/>
        <end position="411"/>
    </location>
</feature>
<dbReference type="RefSeq" id="XP_025380105.1">
    <property type="nucleotide sequence ID" value="XM_025520304.1"/>
</dbReference>
<organism evidence="4 5">
    <name type="scientific">Acaromyces ingoldii</name>
    <dbReference type="NCBI Taxonomy" id="215250"/>
    <lineage>
        <taxon>Eukaryota</taxon>
        <taxon>Fungi</taxon>
        <taxon>Dikarya</taxon>
        <taxon>Basidiomycota</taxon>
        <taxon>Ustilaginomycotina</taxon>
        <taxon>Exobasidiomycetes</taxon>
        <taxon>Exobasidiales</taxon>
        <taxon>Cryptobasidiaceae</taxon>
        <taxon>Acaromyces</taxon>
    </lineage>
</organism>
<dbReference type="Proteomes" id="UP000245768">
    <property type="component" value="Unassembled WGS sequence"/>
</dbReference>
<reference evidence="4 5" key="1">
    <citation type="journal article" date="2018" name="Mol. Biol. Evol.">
        <title>Broad Genomic Sampling Reveals a Smut Pathogenic Ancestry of the Fungal Clade Ustilaginomycotina.</title>
        <authorList>
            <person name="Kijpornyongpan T."/>
            <person name="Mondo S.J."/>
            <person name="Barry K."/>
            <person name="Sandor L."/>
            <person name="Lee J."/>
            <person name="Lipzen A."/>
            <person name="Pangilinan J."/>
            <person name="LaButti K."/>
            <person name="Hainaut M."/>
            <person name="Henrissat B."/>
            <person name="Grigoriev I.V."/>
            <person name="Spatafora J.W."/>
            <person name="Aime M.C."/>
        </authorList>
    </citation>
    <scope>NUCLEOTIDE SEQUENCE [LARGE SCALE GENOMIC DNA]</scope>
    <source>
        <strain evidence="4 5">MCA 4198</strain>
    </source>
</reference>
<sequence>MLSTRFLALALVALAAILAGSDVEAKKHNANCKAGLPWGADNRWASKMAKGCVKWIHHWENAVVPQVEGKLDYVPMYWGPKKAGKWNDRKKWINKHKPNYILAQNEPDVPGQANLSPKQAASEWIKELRHYQKKGIKISSPQIVYDIKWMDSFMKHLKQHGAKPDFMAVHWYGSWKDTAKLKKYIKRVHKRYNLPVWVSEYGVTQKSHGSQSQVSHFHSKVDRWMDSQPYVHRYAAFGCYAYGNAPDSFGAQQNAFFSKGGKLRNSAYSYMYGASGSKKHGKRDATATANIEAHAARSPGAHRHHNKRVHSLAQAIELQARNTTLDPHEDGEALDPLKSYINGWEVTPEEAEEYFNHDDEEDDKENANADDAEHDDEISRLRDQALDEADEKEDELEKIDEVKTDDDDDDN</sequence>
<feature type="region of interest" description="Disordered" evidence="1">
    <location>
        <begin position="353"/>
        <end position="411"/>
    </location>
</feature>
<dbReference type="OrthoDB" id="5959761at2759"/>
<dbReference type="InterPro" id="IPR053183">
    <property type="entry name" value="ASL1"/>
</dbReference>
<dbReference type="PANTHER" id="PTHR34154">
    <property type="entry name" value="ALKALI-SENSITIVE LINKAGE PROTEIN 1"/>
    <property type="match status" value="1"/>
</dbReference>
<gene>
    <name evidence="4" type="ORF">FA10DRAFT_263644</name>
</gene>
<dbReference type="STRING" id="215250.A0A316YU02"/>
<dbReference type="InterPro" id="IPR017853">
    <property type="entry name" value="GH"/>
</dbReference>
<evidence type="ECO:0000313" key="4">
    <source>
        <dbReference type="EMBL" id="PWN92907.1"/>
    </source>
</evidence>
<dbReference type="InParanoid" id="A0A316YU02"/>
<accession>A0A316YU02</accession>
<keyword evidence="2" id="KW-0732">Signal</keyword>
<dbReference type="AlphaFoldDB" id="A0A316YU02"/>
<feature type="compositionally biased region" description="Acidic residues" evidence="1">
    <location>
        <begin position="353"/>
        <end position="376"/>
    </location>
</feature>
<dbReference type="InterPro" id="IPR024655">
    <property type="entry name" value="Asl1_glyco_hydro_catalytic"/>
</dbReference>
<feature type="domain" description="Asl1-like glycosyl hydrolase catalytic" evidence="3">
    <location>
        <begin position="35"/>
        <end position="270"/>
    </location>
</feature>
<dbReference type="Pfam" id="PF11790">
    <property type="entry name" value="Glyco_hydro_cc"/>
    <property type="match status" value="1"/>
</dbReference>
<dbReference type="SUPFAM" id="SSF51445">
    <property type="entry name" value="(Trans)glycosidases"/>
    <property type="match status" value="1"/>
</dbReference>
<keyword evidence="5" id="KW-1185">Reference proteome</keyword>
<evidence type="ECO:0000256" key="1">
    <source>
        <dbReference type="SAM" id="MobiDB-lite"/>
    </source>
</evidence>
<dbReference type="GO" id="GO:0071966">
    <property type="term" value="P:fungal-type cell wall polysaccharide metabolic process"/>
    <property type="evidence" value="ECO:0007669"/>
    <property type="project" value="TreeGrafter"/>
</dbReference>
<dbReference type="GO" id="GO:0009277">
    <property type="term" value="C:fungal-type cell wall"/>
    <property type="evidence" value="ECO:0007669"/>
    <property type="project" value="TreeGrafter"/>
</dbReference>
<dbReference type="EMBL" id="KZ819634">
    <property type="protein sequence ID" value="PWN92907.1"/>
    <property type="molecule type" value="Genomic_DNA"/>
</dbReference>
<evidence type="ECO:0000256" key="2">
    <source>
        <dbReference type="SAM" id="SignalP"/>
    </source>
</evidence>
<evidence type="ECO:0000313" key="5">
    <source>
        <dbReference type="Proteomes" id="UP000245768"/>
    </source>
</evidence>
<feature type="signal peptide" evidence="2">
    <location>
        <begin position="1"/>
        <end position="25"/>
    </location>
</feature>
<dbReference type="Gene3D" id="3.20.20.80">
    <property type="entry name" value="Glycosidases"/>
    <property type="match status" value="1"/>
</dbReference>
<feature type="chain" id="PRO_5016289115" description="Asl1-like glycosyl hydrolase catalytic domain-containing protein" evidence="2">
    <location>
        <begin position="26"/>
        <end position="411"/>
    </location>
</feature>
<dbReference type="GeneID" id="37042220"/>
<evidence type="ECO:0000259" key="3">
    <source>
        <dbReference type="Pfam" id="PF11790"/>
    </source>
</evidence>
<protein>
    <recommendedName>
        <fullName evidence="3">Asl1-like glycosyl hydrolase catalytic domain-containing protein</fullName>
    </recommendedName>
</protein>
<name>A0A316YU02_9BASI</name>
<dbReference type="PANTHER" id="PTHR34154:SF3">
    <property type="entry name" value="ALKALI-SENSITIVE LINKAGE PROTEIN 1"/>
    <property type="match status" value="1"/>
</dbReference>
<proteinExistence type="predicted"/>